<evidence type="ECO:0000313" key="3">
    <source>
        <dbReference type="EMBL" id="GHE82073.1"/>
    </source>
</evidence>
<comment type="caution">
    <text evidence="3">The sequence shown here is derived from an EMBL/GenBank/DDBJ whole genome shotgun (WGS) entry which is preliminary data.</text>
</comment>
<dbReference type="Proteomes" id="UP000630718">
    <property type="component" value="Unassembled WGS sequence"/>
</dbReference>
<dbReference type="RefSeq" id="WP_190201965.1">
    <property type="nucleotide sequence ID" value="NZ_BNBI01000001.1"/>
</dbReference>
<evidence type="ECO:0000256" key="2">
    <source>
        <dbReference type="SAM" id="Phobius"/>
    </source>
</evidence>
<dbReference type="AlphaFoldDB" id="A0A919A1D5"/>
<reference evidence="3" key="2">
    <citation type="submission" date="2020-09" db="EMBL/GenBank/DDBJ databases">
        <authorList>
            <person name="Sun Q."/>
            <person name="Ohkuma M."/>
        </authorList>
    </citation>
    <scope>NUCLEOTIDE SEQUENCE</scope>
    <source>
        <strain evidence="3">JCM 4477</strain>
    </source>
</reference>
<proteinExistence type="predicted"/>
<reference evidence="3" key="1">
    <citation type="journal article" date="2014" name="Int. J. Syst. Evol. Microbiol.">
        <title>Complete genome sequence of Corynebacterium casei LMG S-19264T (=DSM 44701T), isolated from a smear-ripened cheese.</title>
        <authorList>
            <consortium name="US DOE Joint Genome Institute (JGI-PGF)"/>
            <person name="Walter F."/>
            <person name="Albersmeier A."/>
            <person name="Kalinowski J."/>
            <person name="Ruckert C."/>
        </authorList>
    </citation>
    <scope>NUCLEOTIDE SEQUENCE</scope>
    <source>
        <strain evidence="3">JCM 4477</strain>
    </source>
</reference>
<evidence type="ECO:0000256" key="1">
    <source>
        <dbReference type="SAM" id="MobiDB-lite"/>
    </source>
</evidence>
<feature type="compositionally biased region" description="Basic and acidic residues" evidence="1">
    <location>
        <begin position="1"/>
        <end position="18"/>
    </location>
</feature>
<feature type="region of interest" description="Disordered" evidence="1">
    <location>
        <begin position="1"/>
        <end position="25"/>
    </location>
</feature>
<sequence>MNSERADHDGTDAGDGRAARRPHRGALTASVAAAVLLAGGGGAYLAATASDGSGGSGASGGGTASAAPGDDGGTPPPLALDGYPAPSGGAVAYRARGALPDGPDAAPVYRAAGEVTKEEVARLARALGLDGAPVARGTAWTVGAVKDGSGPVLRVARQAPGTWSFQRYAPGTDDCAKGPVCATLPTAADPVGEATAKKAAAPVLAAVGQGDADLDAGQVIGAHRVVNADPEVGGLPTDNWTTGVTVGAGGEVVAGSGRVKAPVKGDTYPVLSAAKTLALMNTGDAGAAPGAGIGGCASPVPLDGRPGTGCGPAGARKETVTVERAEFGLAAHTVRGRPVLVPSWLFQTRAPGARAGSTVTHPAVDPEYLPSPAARPSEQREVKATGYTAAGRELTVTFTGGVCARYDVTADEGADEVTVTVTETSDPGKVCVLIAEEQELTVRLAKPLGDRAVVGPDGERIPLAGRGARLPEPGR</sequence>
<evidence type="ECO:0000313" key="4">
    <source>
        <dbReference type="Proteomes" id="UP000630718"/>
    </source>
</evidence>
<dbReference type="EMBL" id="BNBI01000001">
    <property type="protein sequence ID" value="GHE82073.1"/>
    <property type="molecule type" value="Genomic_DNA"/>
</dbReference>
<feature type="region of interest" description="Disordered" evidence="1">
    <location>
        <begin position="453"/>
        <end position="475"/>
    </location>
</feature>
<feature type="compositionally biased region" description="Gly residues" evidence="1">
    <location>
        <begin position="52"/>
        <end position="63"/>
    </location>
</feature>
<feature type="transmembrane region" description="Helical" evidence="2">
    <location>
        <begin position="26"/>
        <end position="47"/>
    </location>
</feature>
<keyword evidence="2" id="KW-1133">Transmembrane helix</keyword>
<name>A0A919A1D5_9ACTN</name>
<keyword evidence="2" id="KW-0472">Membrane</keyword>
<protein>
    <submittedName>
        <fullName evidence="3">Membrane protein</fullName>
    </submittedName>
</protein>
<accession>A0A919A1D5</accession>
<organism evidence="3 4">
    <name type="scientific">Streptomyces fumanus</name>
    <dbReference type="NCBI Taxonomy" id="67302"/>
    <lineage>
        <taxon>Bacteria</taxon>
        <taxon>Bacillati</taxon>
        <taxon>Actinomycetota</taxon>
        <taxon>Actinomycetes</taxon>
        <taxon>Kitasatosporales</taxon>
        <taxon>Streptomycetaceae</taxon>
        <taxon>Streptomyces</taxon>
    </lineage>
</organism>
<feature type="region of interest" description="Disordered" evidence="1">
    <location>
        <begin position="51"/>
        <end position="85"/>
    </location>
</feature>
<keyword evidence="2" id="KW-0812">Transmembrane</keyword>
<keyword evidence="4" id="KW-1185">Reference proteome</keyword>
<gene>
    <name evidence="3" type="ORF">GCM10018772_00050</name>
</gene>